<evidence type="ECO:0000256" key="2">
    <source>
        <dbReference type="ARBA" id="ARBA00010823"/>
    </source>
</evidence>
<keyword evidence="11 12" id="KW-0472">Membrane</keyword>
<dbReference type="Pfam" id="PF00487">
    <property type="entry name" value="FA_desaturase"/>
    <property type="match status" value="1"/>
</dbReference>
<feature type="transmembrane region" description="Helical" evidence="12">
    <location>
        <begin position="30"/>
        <end position="47"/>
    </location>
</feature>
<comment type="caution">
    <text evidence="14">The sequence shown here is derived from an EMBL/GenBank/DDBJ whole genome shotgun (WGS) entry which is preliminary data.</text>
</comment>
<feature type="transmembrane region" description="Helical" evidence="12">
    <location>
        <begin position="7"/>
        <end position="24"/>
    </location>
</feature>
<keyword evidence="3" id="KW-1003">Cell membrane</keyword>
<dbReference type="PANTHER" id="PTHR38674">
    <property type="entry name" value="ALKANE 1-MONOOXYGENASE 1"/>
    <property type="match status" value="1"/>
</dbReference>
<proteinExistence type="inferred from homology"/>
<evidence type="ECO:0000259" key="13">
    <source>
        <dbReference type="Pfam" id="PF00487"/>
    </source>
</evidence>
<feature type="transmembrane region" description="Helical" evidence="12">
    <location>
        <begin position="100"/>
        <end position="120"/>
    </location>
</feature>
<reference evidence="14 15" key="1">
    <citation type="submission" date="2023-08" db="EMBL/GenBank/DDBJ databases">
        <title>Draft genome sequence of Algoriphagus taiwanensis.</title>
        <authorList>
            <person name="Takatani N."/>
            <person name="Hosokawa M."/>
            <person name="Sawabe T."/>
        </authorList>
    </citation>
    <scope>NUCLEOTIDE SEQUENCE [LARGE SCALE GENOMIC DNA]</scope>
    <source>
        <strain evidence="14 15">JCM 19755</strain>
    </source>
</reference>
<evidence type="ECO:0000256" key="4">
    <source>
        <dbReference type="ARBA" id="ARBA00022519"/>
    </source>
</evidence>
<keyword evidence="6" id="KW-0479">Metal-binding</keyword>
<dbReference type="EMBL" id="BTPE01000004">
    <property type="protein sequence ID" value="GMQ33187.1"/>
    <property type="molecule type" value="Genomic_DNA"/>
</dbReference>
<keyword evidence="4" id="KW-0997">Cell inner membrane</keyword>
<accession>A0ABQ6Q2E8</accession>
<evidence type="ECO:0000313" key="14">
    <source>
        <dbReference type="EMBL" id="GMQ33187.1"/>
    </source>
</evidence>
<feature type="transmembrane region" description="Helical" evidence="12">
    <location>
        <begin position="68"/>
        <end position="88"/>
    </location>
</feature>
<evidence type="ECO:0000256" key="9">
    <source>
        <dbReference type="ARBA" id="ARBA00023004"/>
    </source>
</evidence>
<sequence>MNLRAAKYLLVYIIPVVVAFSLWSANEWSYSALIFVFGVIPLVELFTRSSSKNLDALEEELVKKDRTYDWILYFLVPVQYAILVYFLLQVSQEDLSLSTQIGMALAYGMSCGVLGINAAHELGHRNTWYEQLMSKMLLLTTLYMHFFIEHNRGHHRHVATEEDPASSRLGENVYAFFVRTITGSYLSAWKLEKERLAKKSISFWSLKNEMLRFQLFQLALLGLIYSIFGIQTLLLFGLGAFVGILLLETVNYIEHYGLRREKRNGHYERTLPIHSWNSNHPIGRMILLELSRHSDHHYIASRKYQVLRHHEESPQMPTGYPGMMLLALVPPLWFRVMNSEIRKYCSKVIL</sequence>
<dbReference type="RefSeq" id="WP_338227962.1">
    <property type="nucleotide sequence ID" value="NZ_BTPE01000004.1"/>
</dbReference>
<evidence type="ECO:0000256" key="10">
    <source>
        <dbReference type="ARBA" id="ARBA00023033"/>
    </source>
</evidence>
<evidence type="ECO:0000256" key="12">
    <source>
        <dbReference type="SAM" id="Phobius"/>
    </source>
</evidence>
<keyword evidence="5 12" id="KW-0812">Transmembrane</keyword>
<dbReference type="CDD" id="cd03512">
    <property type="entry name" value="Alkane-hydroxylase"/>
    <property type="match status" value="1"/>
</dbReference>
<evidence type="ECO:0000256" key="3">
    <source>
        <dbReference type="ARBA" id="ARBA00022475"/>
    </source>
</evidence>
<keyword evidence="8" id="KW-0560">Oxidoreductase</keyword>
<dbReference type="Proteomes" id="UP001307705">
    <property type="component" value="Unassembled WGS sequence"/>
</dbReference>
<evidence type="ECO:0000256" key="5">
    <source>
        <dbReference type="ARBA" id="ARBA00022692"/>
    </source>
</evidence>
<comment type="subcellular location">
    <subcellularLocation>
        <location evidence="1">Cell inner membrane</location>
        <topology evidence="1">Multi-pass membrane protein</topology>
    </subcellularLocation>
</comment>
<dbReference type="PANTHER" id="PTHR38674:SF1">
    <property type="entry name" value="ALKANE 1-MONOOXYGENASE 1"/>
    <property type="match status" value="1"/>
</dbReference>
<evidence type="ECO:0000256" key="1">
    <source>
        <dbReference type="ARBA" id="ARBA00004429"/>
    </source>
</evidence>
<keyword evidence="10" id="KW-0503">Monooxygenase</keyword>
<keyword evidence="9" id="KW-0408">Iron</keyword>
<organism evidence="14 15">
    <name type="scientific">Algoriphagus taiwanensis</name>
    <dbReference type="NCBI Taxonomy" id="1445656"/>
    <lineage>
        <taxon>Bacteria</taxon>
        <taxon>Pseudomonadati</taxon>
        <taxon>Bacteroidota</taxon>
        <taxon>Cytophagia</taxon>
        <taxon>Cytophagales</taxon>
        <taxon>Cyclobacteriaceae</taxon>
        <taxon>Algoriphagus</taxon>
    </lineage>
</organism>
<feature type="domain" description="Fatty acid desaturase" evidence="13">
    <location>
        <begin position="103"/>
        <end position="322"/>
    </location>
</feature>
<evidence type="ECO:0000256" key="8">
    <source>
        <dbReference type="ARBA" id="ARBA00023002"/>
    </source>
</evidence>
<gene>
    <name evidence="14" type="ORF">Ataiwa_14590</name>
</gene>
<keyword evidence="7 12" id="KW-1133">Transmembrane helix</keyword>
<name>A0ABQ6Q2E8_9BACT</name>
<dbReference type="InterPro" id="IPR033885">
    <property type="entry name" value="AlkB/XylM"/>
</dbReference>
<evidence type="ECO:0000256" key="11">
    <source>
        <dbReference type="ARBA" id="ARBA00023136"/>
    </source>
</evidence>
<evidence type="ECO:0000313" key="15">
    <source>
        <dbReference type="Proteomes" id="UP001307705"/>
    </source>
</evidence>
<evidence type="ECO:0000256" key="6">
    <source>
        <dbReference type="ARBA" id="ARBA00022723"/>
    </source>
</evidence>
<evidence type="ECO:0000256" key="7">
    <source>
        <dbReference type="ARBA" id="ARBA00022989"/>
    </source>
</evidence>
<keyword evidence="15" id="KW-1185">Reference proteome</keyword>
<protein>
    <submittedName>
        <fullName evidence="14">Alkane 1-monooxygenase</fullName>
    </submittedName>
</protein>
<comment type="similarity">
    <text evidence="2">Belongs to the fatty acid desaturase type 1 family. AlkB subfamily.</text>
</comment>
<dbReference type="InterPro" id="IPR005804">
    <property type="entry name" value="FA_desaturase_dom"/>
</dbReference>